<dbReference type="HOGENOM" id="CLU_034929_0_0_0"/>
<keyword evidence="6" id="KW-1185">Reference proteome</keyword>
<dbReference type="SMART" id="SM00421">
    <property type="entry name" value="HTH_LUXR"/>
    <property type="match status" value="1"/>
</dbReference>
<dbReference type="InterPro" id="IPR000792">
    <property type="entry name" value="Tscrpt_reg_LuxR_C"/>
</dbReference>
<accession>D1C347</accession>
<dbReference type="eggNOG" id="COG2197">
    <property type="taxonomic scope" value="Bacteria"/>
</dbReference>
<dbReference type="GO" id="GO:0006355">
    <property type="term" value="P:regulation of DNA-templated transcription"/>
    <property type="evidence" value="ECO:0007669"/>
    <property type="project" value="InterPro"/>
</dbReference>
<gene>
    <name evidence="5" type="ordered locus">Sthe_1229</name>
</gene>
<dbReference type="SUPFAM" id="SSF46894">
    <property type="entry name" value="C-terminal effector domain of the bipartite response regulators"/>
    <property type="match status" value="1"/>
</dbReference>
<dbReference type="InterPro" id="IPR016032">
    <property type="entry name" value="Sig_transdc_resp-reg_C-effctor"/>
</dbReference>
<keyword evidence="1" id="KW-0805">Transcription regulation</keyword>
<dbReference type="Gene3D" id="1.10.10.10">
    <property type="entry name" value="Winged helix-like DNA-binding domain superfamily/Winged helix DNA-binding domain"/>
    <property type="match status" value="1"/>
</dbReference>
<dbReference type="PROSITE" id="PS00622">
    <property type="entry name" value="HTH_LUXR_1"/>
    <property type="match status" value="1"/>
</dbReference>
<evidence type="ECO:0000256" key="1">
    <source>
        <dbReference type="ARBA" id="ARBA00023015"/>
    </source>
</evidence>
<dbReference type="PRINTS" id="PR00038">
    <property type="entry name" value="HTHLUXR"/>
</dbReference>
<keyword evidence="2" id="KW-0238">DNA-binding</keyword>
<dbReference type="OrthoDB" id="9779069at2"/>
<organism evidence="5 6">
    <name type="scientific">Sphaerobacter thermophilus (strain ATCC 49802 / DSM 20745 / KCCM 41009 / NCIMB 13125 / S 6022)</name>
    <dbReference type="NCBI Taxonomy" id="479434"/>
    <lineage>
        <taxon>Bacteria</taxon>
        <taxon>Pseudomonadati</taxon>
        <taxon>Thermomicrobiota</taxon>
        <taxon>Thermomicrobia</taxon>
        <taxon>Sphaerobacterales</taxon>
        <taxon>Sphaerobacterineae</taxon>
        <taxon>Sphaerobacteraceae</taxon>
        <taxon>Sphaerobacter</taxon>
    </lineage>
</organism>
<dbReference type="InterPro" id="IPR011990">
    <property type="entry name" value="TPR-like_helical_dom_sf"/>
</dbReference>
<dbReference type="STRING" id="479434.Sthe_1229"/>
<dbReference type="RefSeq" id="WP_012871711.1">
    <property type="nucleotide sequence ID" value="NC_013523.1"/>
</dbReference>
<dbReference type="EMBL" id="CP001823">
    <property type="protein sequence ID" value="ACZ38664.1"/>
    <property type="molecule type" value="Genomic_DNA"/>
</dbReference>
<evidence type="ECO:0000313" key="6">
    <source>
        <dbReference type="Proteomes" id="UP000002027"/>
    </source>
</evidence>
<reference evidence="6" key="1">
    <citation type="submission" date="2009-11" db="EMBL/GenBank/DDBJ databases">
        <title>The complete chromosome 1 of Sphaerobacter thermophilus DSM 20745.</title>
        <authorList>
            <person name="Lucas S."/>
            <person name="Copeland A."/>
            <person name="Lapidus A."/>
            <person name="Glavina del Rio T."/>
            <person name="Dalin E."/>
            <person name="Tice H."/>
            <person name="Bruce D."/>
            <person name="Goodwin L."/>
            <person name="Pitluck S."/>
            <person name="Kyrpides N."/>
            <person name="Mavromatis K."/>
            <person name="Ivanova N."/>
            <person name="Mikhailova N."/>
            <person name="LaButti K.M."/>
            <person name="Clum A."/>
            <person name="Sun H.I."/>
            <person name="Brettin T."/>
            <person name="Detter J.C."/>
            <person name="Han C."/>
            <person name="Larimer F."/>
            <person name="Land M."/>
            <person name="Hauser L."/>
            <person name="Markowitz V."/>
            <person name="Cheng J.F."/>
            <person name="Hugenholtz P."/>
            <person name="Woyke T."/>
            <person name="Wu D."/>
            <person name="Steenblock K."/>
            <person name="Schneider S."/>
            <person name="Pukall R."/>
            <person name="Goeker M."/>
            <person name="Klenk H.P."/>
            <person name="Eisen J.A."/>
        </authorList>
    </citation>
    <scope>NUCLEOTIDE SEQUENCE [LARGE SCALE GENOMIC DNA]</scope>
    <source>
        <strain evidence="6">ATCC 49802 / DSM 20745 / S 6022</strain>
    </source>
</reference>
<dbReference type="GO" id="GO:0003677">
    <property type="term" value="F:DNA binding"/>
    <property type="evidence" value="ECO:0007669"/>
    <property type="project" value="UniProtKB-KW"/>
</dbReference>
<dbReference type="PANTHER" id="PTHR44688">
    <property type="entry name" value="DNA-BINDING TRANSCRIPTIONAL ACTIVATOR DEVR_DOSR"/>
    <property type="match status" value="1"/>
</dbReference>
<dbReference type="KEGG" id="sti:Sthe_1229"/>
<evidence type="ECO:0000313" key="5">
    <source>
        <dbReference type="EMBL" id="ACZ38664.1"/>
    </source>
</evidence>
<evidence type="ECO:0000256" key="3">
    <source>
        <dbReference type="ARBA" id="ARBA00023163"/>
    </source>
</evidence>
<proteinExistence type="predicted"/>
<evidence type="ECO:0000256" key="2">
    <source>
        <dbReference type="ARBA" id="ARBA00023125"/>
    </source>
</evidence>
<dbReference type="InterPro" id="IPR036388">
    <property type="entry name" value="WH-like_DNA-bd_sf"/>
</dbReference>
<feature type="domain" description="HTH luxR-type" evidence="4">
    <location>
        <begin position="478"/>
        <end position="543"/>
    </location>
</feature>
<dbReference type="Gene3D" id="1.25.40.10">
    <property type="entry name" value="Tetratricopeptide repeat domain"/>
    <property type="match status" value="1"/>
</dbReference>
<dbReference type="SUPFAM" id="SSF48452">
    <property type="entry name" value="TPR-like"/>
    <property type="match status" value="2"/>
</dbReference>
<dbReference type="PROSITE" id="PS50043">
    <property type="entry name" value="HTH_LUXR_2"/>
    <property type="match status" value="1"/>
</dbReference>
<sequence length="549" mass="59247">MTSSDALERARQSFSSRAWSDAYDALAAADKQASLSAGDLERLAIAAFLVGQLPHSVNAWARAHREFLQSGDPVRAARSAFWVAFVLLDLRDVAAANGWVARAQRLLDAGAHDCVERGYLLLPAALRHAASGDPAGALARFRQATEIGERFGDPDLVALARQGEARALLWMGKIPDGTALLDEVMVAVTTGEVSPLVTGTVYCSVIEACQEIYDLQRAHTWTTALTRWAESQPGLITYRGQCLVYRAAILQVRGAWPAALDAVKRAQEWFARIPADPATGSAFYRQGDLHRLRGEFTQAEEAYLSASQWGRRLEPGLALLRLSQGKHDVAAASIRRAVDETRDRLARSELLPAYVDIMLAVDDLAAARLAADELAQIASALDAPLLHAQAAHAAGAVLLCEGVAQAALAALRRAWAAWQEIEAPYEGARTRVLIALACRELGDEETARIELDAARWSFSQLGAAPDVARVEALSRTHPTAPTAGLTAREVEVLRLVAEGKTNRAIAEDLFISEKTVARHISNIFTKLDLSSRAAATAYAYEHGIVSPST</sequence>
<keyword evidence="3" id="KW-0804">Transcription</keyword>
<dbReference type="AlphaFoldDB" id="D1C347"/>
<dbReference type="Pfam" id="PF00196">
    <property type="entry name" value="GerE"/>
    <property type="match status" value="1"/>
</dbReference>
<reference evidence="5 6" key="2">
    <citation type="journal article" date="2010" name="Stand. Genomic Sci.">
        <title>Complete genome sequence of Desulfohalobium retbaense type strain (HR(100)).</title>
        <authorList>
            <person name="Spring S."/>
            <person name="Nolan M."/>
            <person name="Lapidus A."/>
            <person name="Glavina Del Rio T."/>
            <person name="Copeland A."/>
            <person name="Tice H."/>
            <person name="Cheng J.F."/>
            <person name="Lucas S."/>
            <person name="Land M."/>
            <person name="Chen F."/>
            <person name="Bruce D."/>
            <person name="Goodwin L."/>
            <person name="Pitluck S."/>
            <person name="Ivanova N."/>
            <person name="Mavromatis K."/>
            <person name="Mikhailova N."/>
            <person name="Pati A."/>
            <person name="Chen A."/>
            <person name="Palaniappan K."/>
            <person name="Hauser L."/>
            <person name="Chang Y.J."/>
            <person name="Jeffries C.D."/>
            <person name="Munk C."/>
            <person name="Kiss H."/>
            <person name="Chain P."/>
            <person name="Han C."/>
            <person name="Brettin T."/>
            <person name="Detter J.C."/>
            <person name="Schuler E."/>
            <person name="Goker M."/>
            <person name="Rohde M."/>
            <person name="Bristow J."/>
            <person name="Eisen J.A."/>
            <person name="Markowitz V."/>
            <person name="Hugenholtz P."/>
            <person name="Kyrpides N.C."/>
            <person name="Klenk H.P."/>
        </authorList>
    </citation>
    <scope>NUCLEOTIDE SEQUENCE [LARGE SCALE GENOMIC DNA]</scope>
    <source>
        <strain evidence="6">ATCC 49802 / DSM 20745 / S 6022</strain>
    </source>
</reference>
<dbReference type="CDD" id="cd06170">
    <property type="entry name" value="LuxR_C_like"/>
    <property type="match status" value="1"/>
</dbReference>
<dbReference type="InParanoid" id="D1C347"/>
<dbReference type="PANTHER" id="PTHR44688:SF16">
    <property type="entry name" value="DNA-BINDING TRANSCRIPTIONAL ACTIVATOR DEVR_DOSR"/>
    <property type="match status" value="1"/>
</dbReference>
<evidence type="ECO:0000259" key="4">
    <source>
        <dbReference type="PROSITE" id="PS50043"/>
    </source>
</evidence>
<name>D1C347_SPHTD</name>
<protein>
    <submittedName>
        <fullName evidence="5">Transcriptional regulator, LuxR family</fullName>
    </submittedName>
</protein>
<dbReference type="Proteomes" id="UP000002027">
    <property type="component" value="Chromosome 1"/>
</dbReference>